<organism evidence="2 3">
    <name type="scientific">Fusarium oxysporum (strain Fo5176)</name>
    <name type="common">Fusarium vascular wilt</name>
    <dbReference type="NCBI Taxonomy" id="660025"/>
    <lineage>
        <taxon>Eukaryota</taxon>
        <taxon>Fungi</taxon>
        <taxon>Dikarya</taxon>
        <taxon>Ascomycota</taxon>
        <taxon>Pezizomycotina</taxon>
        <taxon>Sordariomycetes</taxon>
        <taxon>Hypocreomycetidae</taxon>
        <taxon>Hypocreales</taxon>
        <taxon>Nectriaceae</taxon>
        <taxon>Fusarium</taxon>
        <taxon>Fusarium oxysporum species complex</taxon>
    </lineage>
</organism>
<dbReference type="Proteomes" id="UP000002489">
    <property type="component" value="Unassembled WGS sequence"/>
</dbReference>
<feature type="region of interest" description="Disordered" evidence="1">
    <location>
        <begin position="173"/>
        <end position="194"/>
    </location>
</feature>
<accession>A0A0D2YEY4</accession>
<evidence type="ECO:0000313" key="3">
    <source>
        <dbReference type="Proteomes" id="UP000002489"/>
    </source>
</evidence>
<proteinExistence type="predicted"/>
<reference evidence="2" key="2">
    <citation type="submission" date="2025-08" db="UniProtKB">
        <authorList>
            <consortium name="EnsemblFungi"/>
        </authorList>
    </citation>
    <scope>IDENTIFICATION</scope>
    <source>
        <strain evidence="2">4287 / CBS 123668 / FGSC 9935 / NRRL 34936</strain>
    </source>
</reference>
<sequence>MPTLAEELAQLSASIEKESSPTELEFDLVPEEGTTGILKQLALDQIATYKTSGFKIAVLEKHIVHGHYDGDESTPASLLVYEFHVRSERKNLKRRIRFLSVSVRFETDPPGSPSQDPFLISWEPAMKATVAVNSNIVKHTEGEDTKLAVVAKKGPVPLEATVERGRSKQIEFDRPDRVLCSSNPSKTPGRGGERKNYDKYLKWEFISIGGEM</sequence>
<reference evidence="3" key="1">
    <citation type="journal article" date="2012" name="Mol. Plant Microbe Interact.">
        <title>A highly conserved effector in Fusarium oxysporum is required for full virulence on Arabidopsis.</title>
        <authorList>
            <person name="Thatcher L.F."/>
            <person name="Gardiner D.M."/>
            <person name="Kazan K."/>
            <person name="Manners J."/>
        </authorList>
    </citation>
    <scope>NUCLEOTIDE SEQUENCE [LARGE SCALE GENOMIC DNA]</scope>
    <source>
        <strain evidence="3">Fo5176</strain>
    </source>
</reference>
<name>A0A0D2YEY4_FUSOF</name>
<dbReference type="EnsemblFungi" id="FOXG_14872T0">
    <property type="protein sequence ID" value="FOXG_14872P0"/>
    <property type="gene ID" value="FOXG_14872"/>
</dbReference>
<dbReference type="AlphaFoldDB" id="A0A0D2YEY4"/>
<evidence type="ECO:0000256" key="1">
    <source>
        <dbReference type="SAM" id="MobiDB-lite"/>
    </source>
</evidence>
<evidence type="ECO:0000313" key="2">
    <source>
        <dbReference type="EnsemblFungi" id="FOXG_14872P0"/>
    </source>
</evidence>
<protein>
    <submittedName>
        <fullName evidence="2">Uncharacterized protein</fullName>
    </submittedName>
</protein>